<protein>
    <submittedName>
        <fullName evidence="2">Uncharacterized protein</fullName>
    </submittedName>
</protein>
<keyword evidence="3" id="KW-1185">Reference proteome</keyword>
<evidence type="ECO:0000256" key="1">
    <source>
        <dbReference type="SAM" id="MobiDB-lite"/>
    </source>
</evidence>
<sequence length="42" mass="4580">MGKRDKGDDDKDDMLPGQKCEPPKEPPTPDGASPEGDGKRRK</sequence>
<organism evidence="2 3">
    <name type="scientific">Streptomyces stramineus</name>
    <dbReference type="NCBI Taxonomy" id="173861"/>
    <lineage>
        <taxon>Bacteria</taxon>
        <taxon>Bacillati</taxon>
        <taxon>Actinomycetota</taxon>
        <taxon>Actinomycetes</taxon>
        <taxon>Kitasatosporales</taxon>
        <taxon>Streptomycetaceae</taxon>
        <taxon>Streptomyces</taxon>
    </lineage>
</organism>
<gene>
    <name evidence="2" type="ORF">GCM10009544_47830</name>
</gene>
<name>A0ABN1AMU8_9ACTN</name>
<accession>A0ABN1AMU8</accession>
<evidence type="ECO:0000313" key="2">
    <source>
        <dbReference type="EMBL" id="GAA0480291.1"/>
    </source>
</evidence>
<proteinExistence type="predicted"/>
<feature type="region of interest" description="Disordered" evidence="1">
    <location>
        <begin position="1"/>
        <end position="42"/>
    </location>
</feature>
<dbReference type="Proteomes" id="UP001499895">
    <property type="component" value="Unassembled WGS sequence"/>
</dbReference>
<evidence type="ECO:0000313" key="3">
    <source>
        <dbReference type="Proteomes" id="UP001499895"/>
    </source>
</evidence>
<comment type="caution">
    <text evidence="2">The sequence shown here is derived from an EMBL/GenBank/DDBJ whole genome shotgun (WGS) entry which is preliminary data.</text>
</comment>
<reference evidence="2 3" key="1">
    <citation type="journal article" date="2019" name="Int. J. Syst. Evol. Microbiol.">
        <title>The Global Catalogue of Microorganisms (GCM) 10K type strain sequencing project: providing services to taxonomists for standard genome sequencing and annotation.</title>
        <authorList>
            <consortium name="The Broad Institute Genomics Platform"/>
            <consortium name="The Broad Institute Genome Sequencing Center for Infectious Disease"/>
            <person name="Wu L."/>
            <person name="Ma J."/>
        </authorList>
    </citation>
    <scope>NUCLEOTIDE SEQUENCE [LARGE SCALE GENOMIC DNA]</scope>
    <source>
        <strain evidence="2 3">JCM 10649</strain>
    </source>
</reference>
<dbReference type="RefSeq" id="WP_344094251.1">
    <property type="nucleotide sequence ID" value="NZ_BAAAHB010000065.1"/>
</dbReference>
<dbReference type="EMBL" id="BAAAHB010000065">
    <property type="protein sequence ID" value="GAA0480291.1"/>
    <property type="molecule type" value="Genomic_DNA"/>
</dbReference>